<protein>
    <recommendedName>
        <fullName evidence="3">Haloacid dehalogenase-like hydrolase</fullName>
    </recommendedName>
</protein>
<dbReference type="RefSeq" id="WP_004031614.1">
    <property type="nucleotide sequence ID" value="NZ_AMPO01000010.1"/>
</dbReference>
<accession>K2R1G5</accession>
<dbReference type="InterPro" id="IPR024196">
    <property type="entry name" value="NiFe_hyd_3_EhaR"/>
</dbReference>
<dbReference type="Gene3D" id="1.10.3870.10">
    <property type="entry name" value="AF1437-like domain superfamily"/>
    <property type="match status" value="1"/>
</dbReference>
<proteinExistence type="predicted"/>
<evidence type="ECO:0000313" key="1">
    <source>
        <dbReference type="EMBL" id="EKF85092.1"/>
    </source>
</evidence>
<dbReference type="PIRSF" id="PIRSF019370">
    <property type="entry name" value="EhaR"/>
    <property type="match status" value="1"/>
</dbReference>
<comment type="caution">
    <text evidence="1">The sequence shown here is derived from an EMBL/GenBank/DDBJ whole genome shotgun (WGS) entry which is preliminary data.</text>
</comment>
<sequence length="341" mass="38300">MLGKKFFVSDCEGPITVNDNAFEMAGHFIEDGEKFFQILSHYDDILVDEIKRPGYNAGSTLKLILPFLKAYGATNLNMMEFSSRNVLLIPGARATLGLLQFIMPSYIVSTSYEHYIRALCDLTNFSFNRCYCTQLDLDNHPLSDEDRNKLKEFRLSILSNPEFDNLERIFCEEIPGMEIGSLLTEVKPVGGEAKKEAVLDIMAQKDYQACDLMYVGDSITDVEPLQYARDNGGIAVSFNGNEFALDNASLAVISDNTTITSILADLFNRYDRDMVLEFASSFKKDPEKAVQDHPVNPQLAFKLAETNTRLELITPDNLEELKEDSCKFRKEVRGESIGGLG</sequence>
<dbReference type="InterPro" id="IPR023214">
    <property type="entry name" value="HAD_sf"/>
</dbReference>
<evidence type="ECO:0008006" key="3">
    <source>
        <dbReference type="Google" id="ProtNLM"/>
    </source>
</evidence>
<dbReference type="PATRIC" id="fig|1204725.3.peg.2164"/>
<evidence type="ECO:0000313" key="2">
    <source>
        <dbReference type="Proteomes" id="UP000007360"/>
    </source>
</evidence>
<reference evidence="1 2" key="1">
    <citation type="journal article" date="2012" name="J. Bacteriol.">
        <title>Draft genome sequence of Methanobacterium formicicum DSM 3637, an archaebacterium isolated from the methane producer amoeba Pelomyxa palustris.</title>
        <authorList>
            <person name="Gutierrez G."/>
        </authorList>
    </citation>
    <scope>NUCLEOTIDE SEQUENCE [LARGE SCALE GENOMIC DNA]</scope>
    <source>
        <strain evidence="2">DSM 3637 / PP1</strain>
    </source>
</reference>
<dbReference type="AlphaFoldDB" id="K2R1G5"/>
<dbReference type="EMBL" id="AMPO01000010">
    <property type="protein sequence ID" value="EKF85092.1"/>
    <property type="molecule type" value="Genomic_DNA"/>
</dbReference>
<keyword evidence="2" id="KW-1185">Reference proteome</keyword>
<dbReference type="SUPFAM" id="SSF56784">
    <property type="entry name" value="HAD-like"/>
    <property type="match status" value="1"/>
</dbReference>
<name>K2R1G5_METFP</name>
<gene>
    <name evidence="1" type="ORF">A994_10754</name>
</gene>
<organism evidence="1 2">
    <name type="scientific">Methanobacterium formicicum (strain DSM 3637 / PP1)</name>
    <dbReference type="NCBI Taxonomy" id="1204725"/>
    <lineage>
        <taxon>Archaea</taxon>
        <taxon>Methanobacteriati</taxon>
        <taxon>Methanobacteriota</taxon>
        <taxon>Methanomada group</taxon>
        <taxon>Methanobacteria</taxon>
        <taxon>Methanobacteriales</taxon>
        <taxon>Methanobacteriaceae</taxon>
        <taxon>Methanobacterium</taxon>
    </lineage>
</organism>
<dbReference type="Gene3D" id="3.40.50.1000">
    <property type="entry name" value="HAD superfamily/HAD-like"/>
    <property type="match status" value="1"/>
</dbReference>
<dbReference type="OrthoDB" id="359083at2157"/>
<dbReference type="InterPro" id="IPR036412">
    <property type="entry name" value="HAD-like_sf"/>
</dbReference>
<dbReference type="Proteomes" id="UP000007360">
    <property type="component" value="Unassembled WGS sequence"/>
</dbReference>